<feature type="region of interest" description="Disordered" evidence="1">
    <location>
        <begin position="95"/>
        <end position="116"/>
    </location>
</feature>
<name>A0A915CSV6_9BILA</name>
<keyword evidence="3" id="KW-1185">Reference proteome</keyword>
<dbReference type="Pfam" id="PF04209">
    <property type="entry name" value="HgmA_C"/>
    <property type="match status" value="1"/>
</dbReference>
<feature type="compositionally biased region" description="Polar residues" evidence="1">
    <location>
        <begin position="95"/>
        <end position="106"/>
    </location>
</feature>
<protein>
    <submittedName>
        <fullName evidence="4">Homogentisate 1,2-dioxygenase C-terminal domain-containing protein</fullName>
    </submittedName>
</protein>
<evidence type="ECO:0000313" key="3">
    <source>
        <dbReference type="Proteomes" id="UP000887574"/>
    </source>
</evidence>
<dbReference type="InterPro" id="IPR011051">
    <property type="entry name" value="RmlC_Cupin_sf"/>
</dbReference>
<reference evidence="4" key="1">
    <citation type="submission" date="2022-11" db="UniProtKB">
        <authorList>
            <consortium name="WormBaseParasite"/>
        </authorList>
    </citation>
    <scope>IDENTIFICATION</scope>
</reference>
<evidence type="ECO:0000256" key="1">
    <source>
        <dbReference type="SAM" id="MobiDB-lite"/>
    </source>
</evidence>
<accession>A0A915CSV6</accession>
<proteinExistence type="predicted"/>
<feature type="region of interest" description="Disordered" evidence="1">
    <location>
        <begin position="175"/>
        <end position="204"/>
    </location>
</feature>
<dbReference type="SUPFAM" id="SSF51182">
    <property type="entry name" value="RmlC-like cupins"/>
    <property type="match status" value="1"/>
</dbReference>
<organism evidence="3 4">
    <name type="scientific">Ditylenchus dipsaci</name>
    <dbReference type="NCBI Taxonomy" id="166011"/>
    <lineage>
        <taxon>Eukaryota</taxon>
        <taxon>Metazoa</taxon>
        <taxon>Ecdysozoa</taxon>
        <taxon>Nematoda</taxon>
        <taxon>Chromadorea</taxon>
        <taxon>Rhabditida</taxon>
        <taxon>Tylenchina</taxon>
        <taxon>Tylenchomorpha</taxon>
        <taxon>Sphaerularioidea</taxon>
        <taxon>Anguinidae</taxon>
        <taxon>Anguininae</taxon>
        <taxon>Ditylenchus</taxon>
    </lineage>
</organism>
<feature type="compositionally biased region" description="Acidic residues" evidence="1">
    <location>
        <begin position="175"/>
        <end position="187"/>
    </location>
</feature>
<dbReference type="Proteomes" id="UP000887574">
    <property type="component" value="Unplaced"/>
</dbReference>
<evidence type="ECO:0000313" key="4">
    <source>
        <dbReference type="WBParaSite" id="jg12248"/>
    </source>
</evidence>
<sequence>MAFMFESSFSMVVTDWASSAENLDEDYYKDWQPLKKHFPRAIASMSATVSSSLISSHGSKKNNSRSDLDQGISKHFTLEEEDCQEVDHLIMPTLQTTSKPANPKQESTTREPLLTPLGSTPPCSSYIYSNNHHQQTTSISISSKGCLKEQHKGIHLRGAGGLQKEESLLTDEIELGEDGGSDSDELDLLPALSPSTSTSAKMGGGRSWRRLRRLVGCCSGGYSTYWVPPSVSRCTLM</sequence>
<evidence type="ECO:0000259" key="2">
    <source>
        <dbReference type="Pfam" id="PF04209"/>
    </source>
</evidence>
<dbReference type="InterPro" id="IPR046451">
    <property type="entry name" value="HgmA_C"/>
</dbReference>
<feature type="compositionally biased region" description="Low complexity" evidence="1">
    <location>
        <begin position="188"/>
        <end position="200"/>
    </location>
</feature>
<feature type="domain" description="Homogentisate 1,2-dioxygenase C-terminal" evidence="2">
    <location>
        <begin position="1"/>
        <end position="38"/>
    </location>
</feature>
<dbReference type="AlphaFoldDB" id="A0A915CSV6"/>
<dbReference type="WBParaSite" id="jg12248">
    <property type="protein sequence ID" value="jg12248"/>
    <property type="gene ID" value="jg12248"/>
</dbReference>